<sequence>MSGFRHSLLSFGILGYIFFQGLWAWHVKIPRNIKGLSGSCLVIPCTFDYYEYPPLRPDRVKLYPWVDPENVGETTFRFYDTTVTIEVVDWAATQYIMISGSMKVGQSVTVQCYVYHTCSTYPPTLSLNIPLQSHSLAHVSMTDGTSRTTLTTTLNIDRDHQTVECSVRHVSGQTARATKPLTAECSFLPLTISQTSDTFLEGQSRTVTCTASYTIIQRPRTISEMLCTIYRGQMQEKSITLRVKRNMLSLGWPFTTPNSITGMKGSCIVIPCTFTYSISQPADLKVAWYLYQSNGYPSVYEERRTVISKYQGITSLIPSVREGNCSLKIERLDMSHNQDRLYPWVDKNPITSYHSLGHSFNDKTCQLIVSDQAQEPQLSIIGIPRVGEESTITCSVRHTCASAPPELILNGIPATNVIGDTLVSDWIWERTAEHTWAVKEEDQSVRCTVRYRGGQGATSELKLNVECPYDQITMTERLIEATEGVAKSVICSVSYKSLYVQAVKVPFRFNALTRSCVVIPCSLPYQEVPITRGIWSKKTGDTIYHNAQSKVIDHFKGRTKMKKDLSHGDCSLEIDDIRPF</sequence>
<reference evidence="1" key="1">
    <citation type="submission" date="2022-05" db="EMBL/GenBank/DDBJ databases">
        <title>Chromosome-level genome of Chaenocephalus aceratus.</title>
        <authorList>
            <person name="Park H."/>
        </authorList>
    </citation>
    <scope>NUCLEOTIDE SEQUENCE</scope>
    <source>
        <strain evidence="1">KU_202001</strain>
    </source>
</reference>
<comment type="caution">
    <text evidence="1">The sequence shown here is derived from an EMBL/GenBank/DDBJ whole genome shotgun (WGS) entry which is preliminary data.</text>
</comment>
<evidence type="ECO:0000313" key="2">
    <source>
        <dbReference type="Proteomes" id="UP001057452"/>
    </source>
</evidence>
<keyword evidence="2" id="KW-1185">Reference proteome</keyword>
<accession>A0ACB9WFH9</accession>
<organism evidence="1 2">
    <name type="scientific">Chaenocephalus aceratus</name>
    <name type="common">Blackfin icefish</name>
    <name type="synonym">Chaenichthys aceratus</name>
    <dbReference type="NCBI Taxonomy" id="36190"/>
    <lineage>
        <taxon>Eukaryota</taxon>
        <taxon>Metazoa</taxon>
        <taxon>Chordata</taxon>
        <taxon>Craniata</taxon>
        <taxon>Vertebrata</taxon>
        <taxon>Euteleostomi</taxon>
        <taxon>Actinopterygii</taxon>
        <taxon>Neopterygii</taxon>
        <taxon>Teleostei</taxon>
        <taxon>Neoteleostei</taxon>
        <taxon>Acanthomorphata</taxon>
        <taxon>Eupercaria</taxon>
        <taxon>Perciformes</taxon>
        <taxon>Notothenioidei</taxon>
        <taxon>Channichthyidae</taxon>
        <taxon>Chaenocephalus</taxon>
    </lineage>
</organism>
<dbReference type="EMBL" id="CM043800">
    <property type="protein sequence ID" value="KAI4811556.1"/>
    <property type="molecule type" value="Genomic_DNA"/>
</dbReference>
<gene>
    <name evidence="1" type="ORF">KUCAC02_014437</name>
</gene>
<dbReference type="Proteomes" id="UP001057452">
    <property type="component" value="Chromosome 16"/>
</dbReference>
<evidence type="ECO:0000313" key="1">
    <source>
        <dbReference type="EMBL" id="KAI4811556.1"/>
    </source>
</evidence>
<name>A0ACB9WFH9_CHAAC</name>
<proteinExistence type="predicted"/>
<protein>
    <submittedName>
        <fullName evidence="1">Uncharacterized protein</fullName>
    </submittedName>
</protein>